<accession>A0A2M9FVA7</accession>
<organism evidence="1 2">
    <name type="scientific">Minwuia thermotolerans</name>
    <dbReference type="NCBI Taxonomy" id="2056226"/>
    <lineage>
        <taxon>Bacteria</taxon>
        <taxon>Pseudomonadati</taxon>
        <taxon>Pseudomonadota</taxon>
        <taxon>Alphaproteobacteria</taxon>
        <taxon>Minwuiales</taxon>
        <taxon>Minwuiaceae</taxon>
        <taxon>Minwuia</taxon>
    </lineage>
</organism>
<proteinExistence type="predicted"/>
<dbReference type="InterPro" id="IPR019285">
    <property type="entry name" value="DUF2336"/>
</dbReference>
<sequence>MSEACSGVPRAMSEMISEGDVQALVGALSEDQKGAVSAQLGRFMQRSGLDRRELTIALEMIDRLIADSVESVRKGLAEHIAESPWLPRPMVERLLADVEQVALPIVSFSSLLGDRDLLVQIERGGNFQEAVAGRRAVSAPVAEKLVEKGTEKAVGILIRNPGAEVSERVLDRAVDRFQDSTDVMGAVASRPGLPLEVAERLVSLTVTEQCVKSVADLMMQTLIRRHDLPAVLAEDLVVHGRERSIVQLARGADNWQAVEDLAKRMHAAGRLSTSLMLRVLASGDHQFFIAGMAQLTRWPRDKVEAAVDAAGVDSFRRLFEQSGLEPLLFHAFRVARDEMRAARGRQSPAADEDFIERVVGRIAEEYRNINPAGLEQVLSRLRAKANRDRKPA</sequence>
<dbReference type="OrthoDB" id="9798569at2"/>
<evidence type="ECO:0000313" key="2">
    <source>
        <dbReference type="Proteomes" id="UP000229498"/>
    </source>
</evidence>
<gene>
    <name evidence="1" type="ORF">CVT23_22315</name>
</gene>
<dbReference type="Pfam" id="PF10098">
    <property type="entry name" value="DUF2336"/>
    <property type="match status" value="1"/>
</dbReference>
<dbReference type="Proteomes" id="UP000229498">
    <property type="component" value="Unassembled WGS sequence"/>
</dbReference>
<evidence type="ECO:0008006" key="3">
    <source>
        <dbReference type="Google" id="ProtNLM"/>
    </source>
</evidence>
<name>A0A2M9FVA7_9PROT</name>
<comment type="caution">
    <text evidence="1">The sequence shown here is derived from an EMBL/GenBank/DDBJ whole genome shotgun (WGS) entry which is preliminary data.</text>
</comment>
<keyword evidence="2" id="KW-1185">Reference proteome</keyword>
<dbReference type="EMBL" id="PHIG01000064">
    <property type="protein sequence ID" value="PJK27410.1"/>
    <property type="molecule type" value="Genomic_DNA"/>
</dbReference>
<protein>
    <recommendedName>
        <fullName evidence="3">DUF2336 domain-containing protein</fullName>
    </recommendedName>
</protein>
<evidence type="ECO:0000313" key="1">
    <source>
        <dbReference type="EMBL" id="PJK27410.1"/>
    </source>
</evidence>
<reference evidence="1 2" key="1">
    <citation type="submission" date="2017-11" db="EMBL/GenBank/DDBJ databases">
        <title>Draft genome sequence of Rhizobiales bacterium SY3-13.</title>
        <authorList>
            <person name="Sun C."/>
        </authorList>
    </citation>
    <scope>NUCLEOTIDE SEQUENCE [LARGE SCALE GENOMIC DNA]</scope>
    <source>
        <strain evidence="1 2">SY3-13</strain>
    </source>
</reference>
<dbReference type="AlphaFoldDB" id="A0A2M9FVA7"/>